<dbReference type="Gene3D" id="3.40.190.290">
    <property type="match status" value="1"/>
</dbReference>
<keyword evidence="4" id="KW-0804">Transcription</keyword>
<dbReference type="PANTHER" id="PTHR30537:SF3">
    <property type="entry name" value="TRANSCRIPTIONAL REGULATORY PROTEIN"/>
    <property type="match status" value="1"/>
</dbReference>
<keyword evidence="7" id="KW-1185">Reference proteome</keyword>
<proteinExistence type="inferred from homology"/>
<evidence type="ECO:0000256" key="4">
    <source>
        <dbReference type="ARBA" id="ARBA00023163"/>
    </source>
</evidence>
<gene>
    <name evidence="6" type="ORF">ACFSAG_01355</name>
</gene>
<dbReference type="InterPro" id="IPR000847">
    <property type="entry name" value="LysR_HTH_N"/>
</dbReference>
<sequence>MDSMFDWNDLRFFLAVARTGSTLAAGRSLKVAQATVSRRITMLEEALGTPLFVRSPSGYTLSVRGQAMLPHAERVEREVEALQNSVAAEGRRLSGTVRLTTVESAANVWLMPAIAAFRAKHPAVVAEIIVDDRTLDIARGEADIAIRFGNPPQDESLVIRRIVELHESVYVRRDLADELGMPNSYDGLTRFPFVGMAGTGVGQIERWVDSLGPDMQIVHRANTLSSVISAVRAGMGAAVMPCLIGDTHGNLVRLFPPIPELTTPGWLVTSAAARQQPHVRALLDHIGEFIRESVAETEARYRIADAA</sequence>
<dbReference type="PROSITE" id="PS50931">
    <property type="entry name" value="HTH_LYSR"/>
    <property type="match status" value="1"/>
</dbReference>
<name>A0ABW4M9V5_9SPHN</name>
<protein>
    <submittedName>
        <fullName evidence="6">LysR family transcriptional regulator</fullName>
    </submittedName>
</protein>
<dbReference type="SUPFAM" id="SSF46785">
    <property type="entry name" value="Winged helix' DNA-binding domain"/>
    <property type="match status" value="1"/>
</dbReference>
<evidence type="ECO:0000259" key="5">
    <source>
        <dbReference type="PROSITE" id="PS50931"/>
    </source>
</evidence>
<organism evidence="6 7">
    <name type="scientific">Sphingorhabdus buctiana</name>
    <dbReference type="NCBI Taxonomy" id="1508805"/>
    <lineage>
        <taxon>Bacteria</taxon>
        <taxon>Pseudomonadati</taxon>
        <taxon>Pseudomonadota</taxon>
        <taxon>Alphaproteobacteria</taxon>
        <taxon>Sphingomonadales</taxon>
        <taxon>Sphingomonadaceae</taxon>
        <taxon>Sphingorhabdus</taxon>
    </lineage>
</organism>
<dbReference type="SUPFAM" id="SSF53850">
    <property type="entry name" value="Periplasmic binding protein-like II"/>
    <property type="match status" value="1"/>
</dbReference>
<evidence type="ECO:0000256" key="3">
    <source>
        <dbReference type="ARBA" id="ARBA00023125"/>
    </source>
</evidence>
<dbReference type="PRINTS" id="PR00039">
    <property type="entry name" value="HTHLYSR"/>
</dbReference>
<dbReference type="InterPro" id="IPR058163">
    <property type="entry name" value="LysR-type_TF_proteobact-type"/>
</dbReference>
<dbReference type="Pfam" id="PF03466">
    <property type="entry name" value="LysR_substrate"/>
    <property type="match status" value="1"/>
</dbReference>
<dbReference type="InterPro" id="IPR036388">
    <property type="entry name" value="WH-like_DNA-bd_sf"/>
</dbReference>
<feature type="domain" description="HTH lysR-type" evidence="5">
    <location>
        <begin position="5"/>
        <end position="62"/>
    </location>
</feature>
<dbReference type="RefSeq" id="WP_381510782.1">
    <property type="nucleotide sequence ID" value="NZ_JBHUEL010000002.1"/>
</dbReference>
<keyword evidence="3" id="KW-0238">DNA-binding</keyword>
<dbReference type="Pfam" id="PF00126">
    <property type="entry name" value="HTH_1"/>
    <property type="match status" value="1"/>
</dbReference>
<dbReference type="InterPro" id="IPR005119">
    <property type="entry name" value="LysR_subst-bd"/>
</dbReference>
<dbReference type="EMBL" id="JBHUEL010000002">
    <property type="protein sequence ID" value="MFD1765488.1"/>
    <property type="molecule type" value="Genomic_DNA"/>
</dbReference>
<reference evidence="7" key="1">
    <citation type="journal article" date="2019" name="Int. J. Syst. Evol. Microbiol.">
        <title>The Global Catalogue of Microorganisms (GCM) 10K type strain sequencing project: providing services to taxonomists for standard genome sequencing and annotation.</title>
        <authorList>
            <consortium name="The Broad Institute Genomics Platform"/>
            <consortium name="The Broad Institute Genome Sequencing Center for Infectious Disease"/>
            <person name="Wu L."/>
            <person name="Ma J."/>
        </authorList>
    </citation>
    <scope>NUCLEOTIDE SEQUENCE [LARGE SCALE GENOMIC DNA]</scope>
    <source>
        <strain evidence="7">CGMCC 1.12449</strain>
    </source>
</reference>
<comment type="caution">
    <text evidence="6">The sequence shown here is derived from an EMBL/GenBank/DDBJ whole genome shotgun (WGS) entry which is preliminary data.</text>
</comment>
<dbReference type="Proteomes" id="UP001597215">
    <property type="component" value="Unassembled WGS sequence"/>
</dbReference>
<evidence type="ECO:0000313" key="7">
    <source>
        <dbReference type="Proteomes" id="UP001597215"/>
    </source>
</evidence>
<evidence type="ECO:0000256" key="1">
    <source>
        <dbReference type="ARBA" id="ARBA00009437"/>
    </source>
</evidence>
<evidence type="ECO:0000313" key="6">
    <source>
        <dbReference type="EMBL" id="MFD1765488.1"/>
    </source>
</evidence>
<keyword evidence="2" id="KW-0805">Transcription regulation</keyword>
<evidence type="ECO:0000256" key="2">
    <source>
        <dbReference type="ARBA" id="ARBA00023015"/>
    </source>
</evidence>
<dbReference type="InterPro" id="IPR036390">
    <property type="entry name" value="WH_DNA-bd_sf"/>
</dbReference>
<accession>A0ABW4M9V5</accession>
<dbReference type="PANTHER" id="PTHR30537">
    <property type="entry name" value="HTH-TYPE TRANSCRIPTIONAL REGULATOR"/>
    <property type="match status" value="1"/>
</dbReference>
<comment type="similarity">
    <text evidence="1">Belongs to the LysR transcriptional regulatory family.</text>
</comment>
<dbReference type="Gene3D" id="1.10.10.10">
    <property type="entry name" value="Winged helix-like DNA-binding domain superfamily/Winged helix DNA-binding domain"/>
    <property type="match status" value="1"/>
</dbReference>